<proteinExistence type="predicted"/>
<name>A0A6J7TCR4_9ZZZZ</name>
<dbReference type="EMBL" id="CAFBQK010000078">
    <property type="protein sequence ID" value="CAB5051133.1"/>
    <property type="molecule type" value="Genomic_DNA"/>
</dbReference>
<dbReference type="AlphaFoldDB" id="A0A6J7TCR4"/>
<reference evidence="1" key="1">
    <citation type="submission" date="2020-05" db="EMBL/GenBank/DDBJ databases">
        <authorList>
            <person name="Chiriac C."/>
            <person name="Salcher M."/>
            <person name="Ghai R."/>
            <person name="Kavagutti S V."/>
        </authorList>
    </citation>
    <scope>NUCLEOTIDE SEQUENCE</scope>
</reference>
<protein>
    <submittedName>
        <fullName evidence="1">Unannotated protein</fullName>
    </submittedName>
</protein>
<evidence type="ECO:0000313" key="1">
    <source>
        <dbReference type="EMBL" id="CAB5051133.1"/>
    </source>
</evidence>
<gene>
    <name evidence="1" type="ORF">UFOPK4265_00710</name>
</gene>
<accession>A0A6J7TCR4</accession>
<organism evidence="1">
    <name type="scientific">freshwater metagenome</name>
    <dbReference type="NCBI Taxonomy" id="449393"/>
    <lineage>
        <taxon>unclassified sequences</taxon>
        <taxon>metagenomes</taxon>
        <taxon>ecological metagenomes</taxon>
    </lineage>
</organism>
<sequence length="169" mass="20329">MPRFVCVKLGEARLRHLFHLAISHLLEPLLHLVAMEYGEALTYPATSRSRCIRAPTRTSHIHRQYSFPYQQQGDSCNLQCRASECHRENIDHEFFCQLSDLAYRSSQQRQYLFLRWLRRHEDLLWIVSSYPRVFQFQGIKKTPPQMRRGFPALIRLSYRPSYRWYELVL</sequence>